<dbReference type="Gene3D" id="2.90.10.10">
    <property type="entry name" value="Bulb-type lectin domain"/>
    <property type="match status" value="2"/>
</dbReference>
<dbReference type="AlphaFoldDB" id="A0A9P8WEK4"/>
<evidence type="ECO:0000313" key="1">
    <source>
        <dbReference type="EMBL" id="KAH6895664.1"/>
    </source>
</evidence>
<name>A0A9P8WEK4_9HYPO</name>
<sequence>MGEVPNIKDRLKVGEILETNNSIKSPNGKYNLVLQDYGNFVVYAPGGRLHRLANAALNCSHGQEVDREGSMATFADQHLQWSSRTRYRRNGGDVVLMLQDDGVAVLKLDGIVIWSTNGALVKPYEPRDFEPVTSGDKLCPGQCLAVGQSITSKSGKFSATLQDNGQFILTVGYDDGITLWGPGGTKIWQFTPNLSDRDAYMSKEEFFDRATPGSMVLGDTGGLNLYSASWPNRPVWTSGVTFPGFAGTVSELKPGETLVIGQNMRSHNGDHELSLLPSGNLRIRNTRFNSNAYYFTVPDSKIQDVRGNDGDVPWSIGSLPSGPAPTQTSVGDALRPGTTLGLDDGRRQLLRRIWRQRQIAEQHWRSIRTGRCCAYRAGRWEHVHLCWWEADFFDRDSRWMAEHRLTCLCIFNTTMK</sequence>
<gene>
    <name evidence="1" type="ORF">B0T10DRAFT_587153</name>
</gene>
<evidence type="ECO:0008006" key="3">
    <source>
        <dbReference type="Google" id="ProtNLM"/>
    </source>
</evidence>
<dbReference type="InterPro" id="IPR036426">
    <property type="entry name" value="Bulb-type_lectin_dom_sf"/>
</dbReference>
<organism evidence="1 2">
    <name type="scientific">Thelonectria olida</name>
    <dbReference type="NCBI Taxonomy" id="1576542"/>
    <lineage>
        <taxon>Eukaryota</taxon>
        <taxon>Fungi</taxon>
        <taxon>Dikarya</taxon>
        <taxon>Ascomycota</taxon>
        <taxon>Pezizomycotina</taxon>
        <taxon>Sordariomycetes</taxon>
        <taxon>Hypocreomycetidae</taxon>
        <taxon>Hypocreales</taxon>
        <taxon>Nectriaceae</taxon>
        <taxon>Thelonectria</taxon>
    </lineage>
</organism>
<dbReference type="OrthoDB" id="1884773at2759"/>
<dbReference type="InterPro" id="IPR011047">
    <property type="entry name" value="Quinoprotein_ADH-like_sf"/>
</dbReference>
<reference evidence="1 2" key="1">
    <citation type="journal article" date="2021" name="Nat. Commun.">
        <title>Genetic determinants of endophytism in the Arabidopsis root mycobiome.</title>
        <authorList>
            <person name="Mesny F."/>
            <person name="Miyauchi S."/>
            <person name="Thiergart T."/>
            <person name="Pickel B."/>
            <person name="Atanasova L."/>
            <person name="Karlsson M."/>
            <person name="Huettel B."/>
            <person name="Barry K.W."/>
            <person name="Haridas S."/>
            <person name="Chen C."/>
            <person name="Bauer D."/>
            <person name="Andreopoulos W."/>
            <person name="Pangilinan J."/>
            <person name="LaButti K."/>
            <person name="Riley R."/>
            <person name="Lipzen A."/>
            <person name="Clum A."/>
            <person name="Drula E."/>
            <person name="Henrissat B."/>
            <person name="Kohler A."/>
            <person name="Grigoriev I.V."/>
            <person name="Martin F.M."/>
            <person name="Hacquard S."/>
        </authorList>
    </citation>
    <scope>NUCLEOTIDE SEQUENCE [LARGE SCALE GENOMIC DNA]</scope>
    <source>
        <strain evidence="1 2">MPI-CAGE-CH-0241</strain>
    </source>
</reference>
<proteinExistence type="predicted"/>
<dbReference type="EMBL" id="JAGPYM010000004">
    <property type="protein sequence ID" value="KAH6895664.1"/>
    <property type="molecule type" value="Genomic_DNA"/>
</dbReference>
<dbReference type="Proteomes" id="UP000777438">
    <property type="component" value="Unassembled WGS sequence"/>
</dbReference>
<comment type="caution">
    <text evidence="1">The sequence shown here is derived from an EMBL/GenBank/DDBJ whole genome shotgun (WGS) entry which is preliminary data.</text>
</comment>
<accession>A0A9P8WEK4</accession>
<keyword evidence="2" id="KW-1185">Reference proteome</keyword>
<dbReference type="SUPFAM" id="SSF50998">
    <property type="entry name" value="Quinoprotein alcohol dehydrogenase-like"/>
    <property type="match status" value="1"/>
</dbReference>
<evidence type="ECO:0000313" key="2">
    <source>
        <dbReference type="Proteomes" id="UP000777438"/>
    </source>
</evidence>
<dbReference type="SUPFAM" id="SSF51110">
    <property type="entry name" value="alpha-D-mannose-specific plant lectins"/>
    <property type="match status" value="1"/>
</dbReference>
<protein>
    <recommendedName>
        <fullName evidence="3">Bulb-type lectin domain-containing protein</fullName>
    </recommendedName>
</protein>